<reference evidence="1 2" key="1">
    <citation type="submission" date="2016-05" db="EMBL/GenBank/DDBJ databases">
        <title>A degradative enzymes factory behind the ericoid mycorrhizal symbiosis.</title>
        <authorList>
            <consortium name="DOE Joint Genome Institute"/>
            <person name="Martino E."/>
            <person name="Morin E."/>
            <person name="Grelet G."/>
            <person name="Kuo A."/>
            <person name="Kohler A."/>
            <person name="Daghino S."/>
            <person name="Barry K."/>
            <person name="Choi C."/>
            <person name="Cichocki N."/>
            <person name="Clum A."/>
            <person name="Copeland A."/>
            <person name="Hainaut M."/>
            <person name="Haridas S."/>
            <person name="Labutti K."/>
            <person name="Lindquist E."/>
            <person name="Lipzen A."/>
            <person name="Khouja H.-R."/>
            <person name="Murat C."/>
            <person name="Ohm R."/>
            <person name="Olson A."/>
            <person name="Spatafora J."/>
            <person name="Veneault-Fourrey C."/>
            <person name="Henrissat B."/>
            <person name="Grigoriev I."/>
            <person name="Martin F."/>
            <person name="Perotto S."/>
        </authorList>
    </citation>
    <scope>NUCLEOTIDE SEQUENCE [LARGE SCALE GENOMIC DNA]</scope>
    <source>
        <strain evidence="1 2">UAMH 7357</strain>
    </source>
</reference>
<dbReference type="Proteomes" id="UP000235672">
    <property type="component" value="Unassembled WGS sequence"/>
</dbReference>
<proteinExistence type="predicted"/>
<organism evidence="1 2">
    <name type="scientific">Hyaloscypha hepaticicola</name>
    <dbReference type="NCBI Taxonomy" id="2082293"/>
    <lineage>
        <taxon>Eukaryota</taxon>
        <taxon>Fungi</taxon>
        <taxon>Dikarya</taxon>
        <taxon>Ascomycota</taxon>
        <taxon>Pezizomycotina</taxon>
        <taxon>Leotiomycetes</taxon>
        <taxon>Helotiales</taxon>
        <taxon>Hyaloscyphaceae</taxon>
        <taxon>Hyaloscypha</taxon>
    </lineage>
</organism>
<dbReference type="AlphaFoldDB" id="A0A2J6QQ24"/>
<sequence>MTSFLSFKGNKLIGRSNYIEWKNNADLFLEINGYMSYINGTEIMPIKEGKETSTYSTEPFTRELGARYADRISEFNDNNKRVLGALKSVISNDNNDCFKDKTSSKDLYNSIIKTFSQTSLELVGCYFDKIVDTNYGSFNNMDEYISNIQLSIIYLIKLNQTISKPIVAWLILKGLPSQYDSYTSRKYEELIEDLDEINVSKLANKTSFNNNQSYYKYCNKKGHIEDKCFIKYPELRNNYFNSNNKTKTSKKYYKSINKPKFIYKKK</sequence>
<gene>
    <name evidence="1" type="ORF">NA56DRAFT_666962</name>
</gene>
<dbReference type="EMBL" id="KZ613464">
    <property type="protein sequence ID" value="PMD28361.1"/>
    <property type="molecule type" value="Genomic_DNA"/>
</dbReference>
<evidence type="ECO:0000313" key="1">
    <source>
        <dbReference type="EMBL" id="PMD28361.1"/>
    </source>
</evidence>
<keyword evidence="2" id="KW-1185">Reference proteome</keyword>
<dbReference type="OrthoDB" id="3534924at2759"/>
<accession>A0A2J6QQ24</accession>
<name>A0A2J6QQ24_9HELO</name>
<protein>
    <submittedName>
        <fullName evidence="1">Uncharacterized protein</fullName>
    </submittedName>
</protein>
<evidence type="ECO:0000313" key="2">
    <source>
        <dbReference type="Proteomes" id="UP000235672"/>
    </source>
</evidence>